<evidence type="ECO:0000256" key="1">
    <source>
        <dbReference type="SAM" id="Phobius"/>
    </source>
</evidence>
<name>A0A9N8EBN2_9STRA</name>
<dbReference type="AlphaFoldDB" id="A0A9N8EBN2"/>
<proteinExistence type="predicted"/>
<keyword evidence="1" id="KW-1133">Transmembrane helix</keyword>
<feature type="transmembrane region" description="Helical" evidence="1">
    <location>
        <begin position="94"/>
        <end position="115"/>
    </location>
</feature>
<keyword evidence="3" id="KW-1185">Reference proteome</keyword>
<keyword evidence="1" id="KW-0472">Membrane</keyword>
<evidence type="ECO:0000313" key="3">
    <source>
        <dbReference type="Proteomes" id="UP001153069"/>
    </source>
</evidence>
<keyword evidence="1" id="KW-0812">Transmembrane</keyword>
<comment type="caution">
    <text evidence="2">The sequence shown here is derived from an EMBL/GenBank/DDBJ whole genome shotgun (WGS) entry which is preliminary data.</text>
</comment>
<dbReference type="EMBL" id="CAICTM010000772">
    <property type="protein sequence ID" value="CAB9516301.1"/>
    <property type="molecule type" value="Genomic_DNA"/>
</dbReference>
<protein>
    <submittedName>
        <fullName evidence="2">Uncharacterized protein</fullName>
    </submittedName>
</protein>
<gene>
    <name evidence="2" type="ORF">SEMRO_773_G200480.1</name>
</gene>
<organism evidence="2 3">
    <name type="scientific">Seminavis robusta</name>
    <dbReference type="NCBI Taxonomy" id="568900"/>
    <lineage>
        <taxon>Eukaryota</taxon>
        <taxon>Sar</taxon>
        <taxon>Stramenopiles</taxon>
        <taxon>Ochrophyta</taxon>
        <taxon>Bacillariophyta</taxon>
        <taxon>Bacillariophyceae</taxon>
        <taxon>Bacillariophycidae</taxon>
        <taxon>Naviculales</taxon>
        <taxon>Naviculaceae</taxon>
        <taxon>Seminavis</taxon>
    </lineage>
</organism>
<feature type="transmembrane region" description="Helical" evidence="1">
    <location>
        <begin position="127"/>
        <end position="149"/>
    </location>
</feature>
<reference evidence="2" key="1">
    <citation type="submission" date="2020-06" db="EMBL/GenBank/DDBJ databases">
        <authorList>
            <consortium name="Plant Systems Biology data submission"/>
        </authorList>
    </citation>
    <scope>NUCLEOTIDE SEQUENCE</scope>
    <source>
        <strain evidence="2">D6</strain>
    </source>
</reference>
<dbReference type="Proteomes" id="UP001153069">
    <property type="component" value="Unassembled WGS sequence"/>
</dbReference>
<evidence type="ECO:0000313" key="2">
    <source>
        <dbReference type="EMBL" id="CAB9516301.1"/>
    </source>
</evidence>
<accession>A0A9N8EBN2</accession>
<sequence>MASTVKAASSSNRLDVEAGRSNVSGIVLHVGGPTSKDATANEVAADMAPRRKGQRAIWILSFTYVLLVLSLFIVPRQVSKNSNDGFAGLANGLLLIFTFGASSLIIATAALIFTLRRWDQVSNCTRVAGLFPAIASVAIVIVLTIIIALDNDNGEDGDVAVPLCPAGNETCLTPKNQTFETDEVISSDNL</sequence>
<feature type="transmembrane region" description="Helical" evidence="1">
    <location>
        <begin position="56"/>
        <end position="74"/>
    </location>
</feature>